<keyword evidence="1" id="KW-0472">Membrane</keyword>
<dbReference type="InterPro" id="IPR036515">
    <property type="entry name" value="Transposase_17_sf"/>
</dbReference>
<proteinExistence type="predicted"/>
<keyword evidence="1" id="KW-1133">Transmembrane helix</keyword>
<keyword evidence="4" id="KW-1185">Reference proteome</keyword>
<dbReference type="AlphaFoldDB" id="A0A1G9TRW4"/>
<accession>A0A1G9TRW4</accession>
<dbReference type="PANTHER" id="PTHR36966:SF1">
    <property type="entry name" value="REP-ASSOCIATED TYROSINE TRANSPOSASE"/>
    <property type="match status" value="1"/>
</dbReference>
<dbReference type="GO" id="GO:0043565">
    <property type="term" value="F:sequence-specific DNA binding"/>
    <property type="evidence" value="ECO:0007669"/>
    <property type="project" value="TreeGrafter"/>
</dbReference>
<reference evidence="4" key="1">
    <citation type="submission" date="2016-10" db="EMBL/GenBank/DDBJ databases">
        <authorList>
            <person name="Varghese N."/>
            <person name="Submissions S."/>
        </authorList>
    </citation>
    <scope>NUCLEOTIDE SEQUENCE [LARGE SCALE GENOMIC DNA]</scope>
    <source>
        <strain evidence="4">DSM 24536</strain>
    </source>
</reference>
<evidence type="ECO:0000313" key="3">
    <source>
        <dbReference type="EMBL" id="SDM50473.1"/>
    </source>
</evidence>
<dbReference type="InterPro" id="IPR002686">
    <property type="entry name" value="Transposase_17"/>
</dbReference>
<dbReference type="Gene3D" id="3.30.70.1290">
    <property type="entry name" value="Transposase IS200-like"/>
    <property type="match status" value="1"/>
</dbReference>
<feature type="transmembrane region" description="Helical" evidence="1">
    <location>
        <begin position="12"/>
        <end position="32"/>
    </location>
</feature>
<organism evidence="3 4">
    <name type="scientific">Daejeonella rubra</name>
    <dbReference type="NCBI Taxonomy" id="990371"/>
    <lineage>
        <taxon>Bacteria</taxon>
        <taxon>Pseudomonadati</taxon>
        <taxon>Bacteroidota</taxon>
        <taxon>Sphingobacteriia</taxon>
        <taxon>Sphingobacteriales</taxon>
        <taxon>Sphingobacteriaceae</taxon>
        <taxon>Daejeonella</taxon>
    </lineage>
</organism>
<feature type="domain" description="Transposase IS200-like" evidence="2">
    <location>
        <begin position="10"/>
        <end position="148"/>
    </location>
</feature>
<dbReference type="RefSeq" id="WP_090704754.1">
    <property type="nucleotide sequence ID" value="NZ_FNHH01000014.1"/>
</dbReference>
<dbReference type="GO" id="GO:0006313">
    <property type="term" value="P:DNA transposition"/>
    <property type="evidence" value="ECO:0007669"/>
    <property type="project" value="InterPro"/>
</dbReference>
<dbReference type="Proteomes" id="UP000199226">
    <property type="component" value="Unassembled WGS sequence"/>
</dbReference>
<evidence type="ECO:0000313" key="4">
    <source>
        <dbReference type="Proteomes" id="UP000199226"/>
    </source>
</evidence>
<protein>
    <submittedName>
        <fullName evidence="3">REP element-mobilizing transposase RayT</fullName>
    </submittedName>
</protein>
<gene>
    <name evidence="3" type="ORF">SAMN05421813_1149</name>
</gene>
<evidence type="ECO:0000259" key="2">
    <source>
        <dbReference type="SMART" id="SM01321"/>
    </source>
</evidence>
<dbReference type="SMART" id="SM01321">
    <property type="entry name" value="Y1_Tnp"/>
    <property type="match status" value="1"/>
</dbReference>
<keyword evidence="1" id="KW-0812">Transmembrane</keyword>
<dbReference type="Pfam" id="PF01797">
    <property type="entry name" value="Y1_Tnp"/>
    <property type="match status" value="1"/>
</dbReference>
<dbReference type="STRING" id="990371.SAMN05421813_1149"/>
<dbReference type="GO" id="GO:0004803">
    <property type="term" value="F:transposase activity"/>
    <property type="evidence" value="ECO:0007669"/>
    <property type="project" value="InterPro"/>
</dbReference>
<evidence type="ECO:0000256" key="1">
    <source>
        <dbReference type="SAM" id="Phobius"/>
    </source>
</evidence>
<sequence length="182" mass="21615">MSRKYKFLNKEGLYFVSFATVNWVYVFIRPVYCDLIVESLIHCKQKLGLELYCWCIMSSHLHLIIRAKNNDPATLLGRFKEHTSKKLVKAIGENTRESRRDWMLEMFRKEGTKRSNVTSNQFWQHDNRPIELWSPEVVEQKVDYTHNNPVVSGLILEPWHWKYSSAIDYSGGKGLIELDWFR</sequence>
<dbReference type="SUPFAM" id="SSF143422">
    <property type="entry name" value="Transposase IS200-like"/>
    <property type="match status" value="1"/>
</dbReference>
<dbReference type="PANTHER" id="PTHR36966">
    <property type="entry name" value="REP-ASSOCIATED TYROSINE TRANSPOSASE"/>
    <property type="match status" value="1"/>
</dbReference>
<dbReference type="InterPro" id="IPR052715">
    <property type="entry name" value="RAYT_transposase"/>
</dbReference>
<name>A0A1G9TRW4_9SPHI</name>
<dbReference type="OrthoDB" id="9788881at2"/>
<dbReference type="EMBL" id="FNHH01000014">
    <property type="protein sequence ID" value="SDM50473.1"/>
    <property type="molecule type" value="Genomic_DNA"/>
</dbReference>